<gene>
    <name evidence="1" type="ORF">GCM10009827_088030</name>
</gene>
<comment type="caution">
    <text evidence="1">The sequence shown here is derived from an EMBL/GenBank/DDBJ whole genome shotgun (WGS) entry which is preliminary data.</text>
</comment>
<organism evidence="1 2">
    <name type="scientific">Dactylosporangium maewongense</name>
    <dbReference type="NCBI Taxonomy" id="634393"/>
    <lineage>
        <taxon>Bacteria</taxon>
        <taxon>Bacillati</taxon>
        <taxon>Actinomycetota</taxon>
        <taxon>Actinomycetes</taxon>
        <taxon>Micromonosporales</taxon>
        <taxon>Micromonosporaceae</taxon>
        <taxon>Dactylosporangium</taxon>
    </lineage>
</organism>
<proteinExistence type="predicted"/>
<reference evidence="1 2" key="1">
    <citation type="journal article" date="2019" name="Int. J. Syst. Evol. Microbiol.">
        <title>The Global Catalogue of Microorganisms (GCM) 10K type strain sequencing project: providing services to taxonomists for standard genome sequencing and annotation.</title>
        <authorList>
            <consortium name="The Broad Institute Genomics Platform"/>
            <consortium name="The Broad Institute Genome Sequencing Center for Infectious Disease"/>
            <person name="Wu L."/>
            <person name="Ma J."/>
        </authorList>
    </citation>
    <scope>NUCLEOTIDE SEQUENCE [LARGE SCALE GENOMIC DNA]</scope>
    <source>
        <strain evidence="1 2">JCM 15933</strain>
    </source>
</reference>
<dbReference type="Proteomes" id="UP001501470">
    <property type="component" value="Unassembled WGS sequence"/>
</dbReference>
<name>A0ABN2C7E3_9ACTN</name>
<dbReference type="EMBL" id="BAAAQD010000023">
    <property type="protein sequence ID" value="GAA1553672.1"/>
    <property type="molecule type" value="Genomic_DNA"/>
</dbReference>
<protein>
    <submittedName>
        <fullName evidence="1">Uncharacterized protein</fullName>
    </submittedName>
</protein>
<evidence type="ECO:0000313" key="1">
    <source>
        <dbReference type="EMBL" id="GAA1553672.1"/>
    </source>
</evidence>
<evidence type="ECO:0000313" key="2">
    <source>
        <dbReference type="Proteomes" id="UP001501470"/>
    </source>
</evidence>
<keyword evidence="2" id="KW-1185">Reference proteome</keyword>
<sequence>MVAGYGLGTRLPPAVEDDDLLALMGRDKKALGGFTFVLDGPDGAELVRGVAEPVLRDALRALRSGAA</sequence>
<accession>A0ABN2C7E3</accession>